<proteinExistence type="predicted"/>
<name>A0A383CEV7_9ZZZZ</name>
<evidence type="ECO:0000313" key="1">
    <source>
        <dbReference type="EMBL" id="SVE30701.1"/>
    </source>
</evidence>
<reference evidence="1" key="1">
    <citation type="submission" date="2018-05" db="EMBL/GenBank/DDBJ databases">
        <authorList>
            <person name="Lanie J.A."/>
            <person name="Ng W.-L."/>
            <person name="Kazmierczak K.M."/>
            <person name="Andrzejewski T.M."/>
            <person name="Davidsen T.M."/>
            <person name="Wayne K.J."/>
            <person name="Tettelin H."/>
            <person name="Glass J.I."/>
            <person name="Rusch D."/>
            <person name="Podicherti R."/>
            <person name="Tsui H.-C.T."/>
            <person name="Winkler M.E."/>
        </authorList>
    </citation>
    <scope>NUCLEOTIDE SEQUENCE</scope>
</reference>
<evidence type="ECO:0008006" key="2">
    <source>
        <dbReference type="Google" id="ProtNLM"/>
    </source>
</evidence>
<gene>
    <name evidence="1" type="ORF">METZ01_LOCUS483555</name>
</gene>
<organism evidence="1">
    <name type="scientific">marine metagenome</name>
    <dbReference type="NCBI Taxonomy" id="408172"/>
    <lineage>
        <taxon>unclassified sequences</taxon>
        <taxon>metagenomes</taxon>
        <taxon>ecological metagenomes</taxon>
    </lineage>
</organism>
<sequence length="57" mass="6517">MPNTQLHYMTISELGRLLKSRKISAVEVTETMLGRIDALDDRYKSYATVMSDHAMRA</sequence>
<dbReference type="InterPro" id="IPR036928">
    <property type="entry name" value="AS_sf"/>
</dbReference>
<dbReference type="EMBL" id="UINC01208251">
    <property type="protein sequence ID" value="SVE30701.1"/>
    <property type="molecule type" value="Genomic_DNA"/>
</dbReference>
<protein>
    <recommendedName>
        <fullName evidence="2">Amidase domain-containing protein</fullName>
    </recommendedName>
</protein>
<dbReference type="Gene3D" id="3.90.1300.10">
    <property type="entry name" value="Amidase signature (AS) domain"/>
    <property type="match status" value="1"/>
</dbReference>
<dbReference type="AlphaFoldDB" id="A0A383CEV7"/>
<feature type="non-terminal residue" evidence="1">
    <location>
        <position position="57"/>
    </location>
</feature>
<accession>A0A383CEV7</accession>
<dbReference type="SUPFAM" id="SSF75304">
    <property type="entry name" value="Amidase signature (AS) enzymes"/>
    <property type="match status" value="1"/>
</dbReference>